<dbReference type="SUPFAM" id="SSF55120">
    <property type="entry name" value="Pseudouridine synthase"/>
    <property type="match status" value="1"/>
</dbReference>
<dbReference type="InterPro" id="IPR006224">
    <property type="entry name" value="PsdUridine_synth_RluA-like_CS"/>
</dbReference>
<accession>A0A1B9NU10</accession>
<dbReference type="GO" id="GO:0009982">
    <property type="term" value="F:pseudouridine synthase activity"/>
    <property type="evidence" value="ECO:0007669"/>
    <property type="project" value="InterPro"/>
</dbReference>
<dbReference type="Proteomes" id="UP000093523">
    <property type="component" value="Unassembled WGS sequence"/>
</dbReference>
<dbReference type="PROSITE" id="PS01129">
    <property type="entry name" value="PSI_RLU"/>
    <property type="match status" value="1"/>
</dbReference>
<dbReference type="GO" id="GO:0000455">
    <property type="term" value="P:enzyme-directed rRNA pseudouridine synthesis"/>
    <property type="evidence" value="ECO:0007669"/>
    <property type="project" value="TreeGrafter"/>
</dbReference>
<dbReference type="InterPro" id="IPR050188">
    <property type="entry name" value="RluA_PseudoU_synthase"/>
</dbReference>
<dbReference type="GO" id="GO:0003723">
    <property type="term" value="F:RNA binding"/>
    <property type="evidence" value="ECO:0007669"/>
    <property type="project" value="InterPro"/>
</dbReference>
<name>A0A1B9NU10_ALILO</name>
<dbReference type="OrthoDB" id="9807829at2"/>
<evidence type="ECO:0000313" key="3">
    <source>
        <dbReference type="EMBL" id="OCH17191.1"/>
    </source>
</evidence>
<organism evidence="3 4">
    <name type="scientific">Aliivibrio logei</name>
    <name type="common">Vibrio logei</name>
    <dbReference type="NCBI Taxonomy" id="688"/>
    <lineage>
        <taxon>Bacteria</taxon>
        <taxon>Pseudomonadati</taxon>
        <taxon>Pseudomonadota</taxon>
        <taxon>Gammaproteobacteria</taxon>
        <taxon>Vibrionales</taxon>
        <taxon>Vibrionaceae</taxon>
        <taxon>Aliivibrio</taxon>
    </lineage>
</organism>
<evidence type="ECO:0000313" key="4">
    <source>
        <dbReference type="Proteomes" id="UP000093523"/>
    </source>
</evidence>
<evidence type="ECO:0000259" key="2">
    <source>
        <dbReference type="Pfam" id="PF00849"/>
    </source>
</evidence>
<dbReference type="RefSeq" id="WP_065612231.1">
    <property type="nucleotide sequence ID" value="NZ_CAWMPN010000031.1"/>
</dbReference>
<dbReference type="Gene3D" id="3.30.2350.10">
    <property type="entry name" value="Pseudouridine synthase"/>
    <property type="match status" value="1"/>
</dbReference>
<proteinExistence type="predicted"/>
<dbReference type="AlphaFoldDB" id="A0A1B9NU10"/>
<dbReference type="CDD" id="cd02869">
    <property type="entry name" value="PseudoU_synth_RluA_like"/>
    <property type="match status" value="1"/>
</dbReference>
<dbReference type="Pfam" id="PF00849">
    <property type="entry name" value="PseudoU_synth_2"/>
    <property type="match status" value="1"/>
</dbReference>
<evidence type="ECO:0000256" key="1">
    <source>
        <dbReference type="SAM" id="MobiDB-lite"/>
    </source>
</evidence>
<dbReference type="InterPro" id="IPR020103">
    <property type="entry name" value="PsdUridine_synth_cat_dom_sf"/>
</dbReference>
<dbReference type="EMBL" id="MAJU01000031">
    <property type="protein sequence ID" value="OCH17191.1"/>
    <property type="molecule type" value="Genomic_DNA"/>
</dbReference>
<protein>
    <submittedName>
        <fullName evidence="3">RNA pseudouridine synthase</fullName>
    </submittedName>
</protein>
<reference evidence="3 4" key="1">
    <citation type="submission" date="2016-06" db="EMBL/GenBank/DDBJ databases">
        <authorList>
            <person name="Kjaerup R.B."/>
            <person name="Dalgaard T.S."/>
            <person name="Juul-Madsen H.R."/>
        </authorList>
    </citation>
    <scope>NUCLEOTIDE SEQUENCE [LARGE SCALE GENOMIC DNA]</scope>
    <source>
        <strain evidence="3 4">1S159</strain>
    </source>
</reference>
<sequence>MTQHQFTRFSTSIDQYSLPANFTFPYYYVPHPLALLAMSELQHYLDTQQEWQYDFTAIGHMFGVLVVKNQQGDIGYLSSYAGNELTNHKIHSDTPSLFVDTIIEHHYDQPYFAEKTQHINTLLHHISTLKSTPAFSALTDKLALKKSQAEQEITAFQQSMAKSKKQRKQLRTEAESNPASTVNTTQLEALIHDLGNQSSREKRELKALKEQWKANLAELTIQHNTMLTSIAQKENEYKQLSKNLDIEKLRACQFTNQLGSTKSLYDLFTAVDDESSPISHSSEENAPKLLQAAFKMGLTPLALGEFWWGSSPYETIRQHKNVYPACQSKCFEILEHMLEGIELDDNSLKQTPSYGKDLEIVYEDEAIVIVNKPAEFLSVPGKFITDSVQTRIKARYPQATGPLIVHRLDMSTSGLLVLTLTAETNKQVQKQFIDRTVEKRYTALLEGNIALNDGIIDLPLTGDLEDRPRQMVDHKQGRKAETTFQVIERNNNQTKVYLYPKTGRTHQLRVHCAHQAGLGTPIVGDDLYGFKSKRLHLHAGYLKFTHPITGNEVEFSMKDDF</sequence>
<dbReference type="PANTHER" id="PTHR21600">
    <property type="entry name" value="MITOCHONDRIAL RNA PSEUDOURIDINE SYNTHASE"/>
    <property type="match status" value="1"/>
</dbReference>
<dbReference type="GO" id="GO:0140098">
    <property type="term" value="F:catalytic activity, acting on RNA"/>
    <property type="evidence" value="ECO:0007669"/>
    <property type="project" value="UniProtKB-ARBA"/>
</dbReference>
<comment type="caution">
    <text evidence="3">The sequence shown here is derived from an EMBL/GenBank/DDBJ whole genome shotgun (WGS) entry which is preliminary data.</text>
</comment>
<gene>
    <name evidence="3" type="ORF">A6E04_20280</name>
</gene>
<dbReference type="STRING" id="688.A6E04_20280"/>
<feature type="region of interest" description="Disordered" evidence="1">
    <location>
        <begin position="158"/>
        <end position="181"/>
    </location>
</feature>
<feature type="domain" description="Pseudouridine synthase RsuA/RluA-like" evidence="2">
    <location>
        <begin position="367"/>
        <end position="514"/>
    </location>
</feature>
<dbReference type="PANTHER" id="PTHR21600:SF89">
    <property type="entry name" value="RIBOSOMAL LARGE SUBUNIT PSEUDOURIDINE SYNTHASE A"/>
    <property type="match status" value="1"/>
</dbReference>
<dbReference type="InterPro" id="IPR006145">
    <property type="entry name" value="PsdUridine_synth_RsuA/RluA"/>
</dbReference>